<dbReference type="GO" id="GO:0005829">
    <property type="term" value="C:cytosol"/>
    <property type="evidence" value="ECO:0007669"/>
    <property type="project" value="TreeGrafter"/>
</dbReference>
<organism evidence="4 5">
    <name type="scientific">Isachenkonia alkalipeptolytica</name>
    <dbReference type="NCBI Taxonomy" id="2565777"/>
    <lineage>
        <taxon>Bacteria</taxon>
        <taxon>Bacillati</taxon>
        <taxon>Bacillota</taxon>
        <taxon>Clostridia</taxon>
        <taxon>Eubacteriales</taxon>
        <taxon>Clostridiaceae</taxon>
        <taxon>Isachenkonia</taxon>
    </lineage>
</organism>
<evidence type="ECO:0000256" key="3">
    <source>
        <dbReference type="SAM" id="MobiDB-lite"/>
    </source>
</evidence>
<dbReference type="HAMAP" id="MF_00274">
    <property type="entry name" value="DNA_YbaB_EbfC"/>
    <property type="match status" value="1"/>
</dbReference>
<dbReference type="Proteomes" id="UP000449710">
    <property type="component" value="Unassembled WGS sequence"/>
</dbReference>
<dbReference type="PANTHER" id="PTHR33449">
    <property type="entry name" value="NUCLEOID-ASSOCIATED PROTEIN YBAB"/>
    <property type="match status" value="1"/>
</dbReference>
<dbReference type="InterPro" id="IPR036894">
    <property type="entry name" value="YbaB-like_sf"/>
</dbReference>
<comment type="subunit">
    <text evidence="2">Homodimer.</text>
</comment>
<sequence>MGKKGFKGGGMPNMGNMMKQAQKMQKEMKEKQAEIEKKEIETTAGGGAVKVTINGKKEILGMEIDKDVVDPEDVEMLQDLIMAAVNEAIRNAEDMMNQEMEKISGQMNMPGMF</sequence>
<evidence type="ECO:0000256" key="2">
    <source>
        <dbReference type="HAMAP-Rule" id="MF_00274"/>
    </source>
</evidence>
<dbReference type="AlphaFoldDB" id="A0AA43XMR5"/>
<dbReference type="NCBIfam" id="TIGR00103">
    <property type="entry name" value="DNA_YbaB_EbfC"/>
    <property type="match status" value="1"/>
</dbReference>
<dbReference type="Pfam" id="PF02575">
    <property type="entry name" value="YbaB_DNA_bd"/>
    <property type="match status" value="1"/>
</dbReference>
<dbReference type="EMBL" id="SUMG01000019">
    <property type="protein sequence ID" value="NBG89211.1"/>
    <property type="molecule type" value="Genomic_DNA"/>
</dbReference>
<feature type="compositionally biased region" description="Low complexity" evidence="3">
    <location>
        <begin position="13"/>
        <end position="23"/>
    </location>
</feature>
<dbReference type="InterPro" id="IPR004401">
    <property type="entry name" value="YbaB/EbfC"/>
</dbReference>
<comment type="function">
    <text evidence="2">Binds to DNA and alters its conformation. May be involved in regulation of gene expression, nucleoid organization and DNA protection.</text>
</comment>
<feature type="compositionally biased region" description="Basic and acidic residues" evidence="3">
    <location>
        <begin position="24"/>
        <end position="33"/>
    </location>
</feature>
<protein>
    <recommendedName>
        <fullName evidence="2">Nucleoid-associated protein ISALK_11990</fullName>
    </recommendedName>
</protein>
<dbReference type="GO" id="GO:0043590">
    <property type="term" value="C:bacterial nucleoid"/>
    <property type="evidence" value="ECO:0007669"/>
    <property type="project" value="UniProtKB-UniRule"/>
</dbReference>
<keyword evidence="1 2" id="KW-0238">DNA-binding</keyword>
<keyword evidence="2" id="KW-0963">Cytoplasm</keyword>
<dbReference type="Gene3D" id="3.30.1310.10">
    <property type="entry name" value="Nucleoid-associated protein YbaB-like domain"/>
    <property type="match status" value="1"/>
</dbReference>
<reference evidence="4 5" key="1">
    <citation type="submission" date="2019-04" db="EMBL/GenBank/DDBJ databases">
        <title>Isachenkonia alkalipeptolytica gen. nov. sp. nov. a new anaerobic, alkiliphilic organothrophic bacterium capable to reduce synthesized ferrihydrite isolated from a soda lake.</title>
        <authorList>
            <person name="Toshchakov S.V."/>
            <person name="Zavarzina D.G."/>
            <person name="Zhilina T.N."/>
            <person name="Kostrikina N.A."/>
            <person name="Kublanov I.V."/>
        </authorList>
    </citation>
    <scope>NUCLEOTIDE SEQUENCE [LARGE SCALE GENOMIC DNA]</scope>
    <source>
        <strain evidence="4 5">Z-1701</strain>
    </source>
</reference>
<evidence type="ECO:0000313" key="5">
    <source>
        <dbReference type="Proteomes" id="UP000449710"/>
    </source>
</evidence>
<dbReference type="GO" id="GO:0003677">
    <property type="term" value="F:DNA binding"/>
    <property type="evidence" value="ECO:0007669"/>
    <property type="project" value="UniProtKB-UniRule"/>
</dbReference>
<dbReference type="RefSeq" id="WP_160722652.1">
    <property type="nucleotide sequence ID" value="NZ_SUMG01000019.1"/>
</dbReference>
<proteinExistence type="inferred from homology"/>
<gene>
    <name evidence="4" type="ORF">ISALK_11990</name>
</gene>
<comment type="subcellular location">
    <subcellularLocation>
        <location evidence="2">Cytoplasm</location>
        <location evidence="2">Nucleoid</location>
    </subcellularLocation>
</comment>
<accession>A0AA43XMR5</accession>
<dbReference type="PIRSF" id="PIRSF004555">
    <property type="entry name" value="UCP004555"/>
    <property type="match status" value="1"/>
</dbReference>
<keyword evidence="5" id="KW-1185">Reference proteome</keyword>
<feature type="region of interest" description="Disordered" evidence="3">
    <location>
        <begin position="1"/>
        <end position="33"/>
    </location>
</feature>
<name>A0AA43XMR5_9CLOT</name>
<evidence type="ECO:0000256" key="1">
    <source>
        <dbReference type="ARBA" id="ARBA00023125"/>
    </source>
</evidence>
<comment type="similarity">
    <text evidence="2">Belongs to the YbaB/EbfC family.</text>
</comment>
<dbReference type="PANTHER" id="PTHR33449:SF1">
    <property type="entry name" value="NUCLEOID-ASSOCIATED PROTEIN YBAB"/>
    <property type="match status" value="1"/>
</dbReference>
<comment type="caution">
    <text evidence="4">The sequence shown here is derived from an EMBL/GenBank/DDBJ whole genome shotgun (WGS) entry which is preliminary data.</text>
</comment>
<dbReference type="SUPFAM" id="SSF82607">
    <property type="entry name" value="YbaB-like"/>
    <property type="match status" value="1"/>
</dbReference>
<evidence type="ECO:0000313" key="4">
    <source>
        <dbReference type="EMBL" id="NBG89211.1"/>
    </source>
</evidence>